<gene>
    <name evidence="4" type="ordered locus">MAG6060</name>
</gene>
<proteinExistence type="predicted"/>
<feature type="coiled-coil region" evidence="1">
    <location>
        <begin position="423"/>
        <end position="572"/>
    </location>
</feature>
<keyword evidence="1" id="KW-0175">Coiled coil</keyword>
<evidence type="ECO:0000256" key="1">
    <source>
        <dbReference type="SAM" id="Coils"/>
    </source>
</evidence>
<dbReference type="NCBIfam" id="NF045931">
    <property type="entry name" value="LP_sig_MAG6090"/>
    <property type="match status" value="1"/>
</dbReference>
<organism evidence="4 5">
    <name type="scientific">Mycoplasmopsis agalactiae (strain NCTC 10123 / CIP 59.7 / PG2)</name>
    <name type="common">Mycoplasma agalactiae</name>
    <dbReference type="NCBI Taxonomy" id="347257"/>
    <lineage>
        <taxon>Bacteria</taxon>
        <taxon>Bacillati</taxon>
        <taxon>Mycoplasmatota</taxon>
        <taxon>Mycoplasmoidales</taxon>
        <taxon>Metamycoplasmataceae</taxon>
        <taxon>Mycoplasmopsis</taxon>
    </lineage>
</organism>
<evidence type="ECO:0000256" key="2">
    <source>
        <dbReference type="SAM" id="MobiDB-lite"/>
    </source>
</evidence>
<dbReference type="KEGG" id="maa:MAG6060"/>
<dbReference type="HOGENOM" id="CLU_410395_0_0_14"/>
<dbReference type="PROSITE" id="PS51257">
    <property type="entry name" value="PROKAR_LIPOPROTEIN"/>
    <property type="match status" value="1"/>
</dbReference>
<sequence>MKKKWLLKGGLIALFSPLLSSACFVQNSDKPTDPANRVPVDGGTPSGGGNNGQPGNSTQPGNGDQSGGGTRPGDNSQARFVNSWDEIFNDSPTGYDIFWHPSKDELEKEEKRLDDEVKKILDENKKINEKIFNEFIKSHIDSIFRDSATGMDITLHPSKDELEKEEKRLDDEVKKILDENKKINEKVFKEFVANAWHAIFRDDVTGSEISKVSLYDYETMSDKALNKLKAHFMNVKEYFDNIVSSSDKASESLGKQYEAYISNLKNELETNKKSIEKKIAENKSKLNYLEKEKLVKAKVELAETKESKKDILDLLEGAKEEKSNYESEAKIANEEVAKIKVFGDKIDALEKQIKESEAKIEKISSDVKKKDVFSQLLKSFYQSSYELKKQIKYLEDRIKDKNSNNFSEEFYFNNEVKFNYELISEWNKAIERDNEELTELQNEINTFLKVNAKAIEEINKLIDEANKEGHNKDNLASELEKLNEQVKALTKNSKDWRTYLDSKSKEAEKYNDNVATYDKDIEKLNVHMATGEKEEAAGTQVVKEAEEDLAQLKEEERKLESELAKLLEKEKIISVLEKNKDKNNDSFDKYVFKYEIQSDKVADEIEKIEKALEKRKQERIKKILTGVSEITKELFSDEFSNLVKEAVERYKKHGDKHASESAKMTAELF</sequence>
<feature type="chain" id="PRO_5002684541" description="Lipoprotein" evidence="3">
    <location>
        <begin position="23"/>
        <end position="669"/>
    </location>
</feature>
<evidence type="ECO:0000313" key="4">
    <source>
        <dbReference type="EMBL" id="CAL59306.1"/>
    </source>
</evidence>
<evidence type="ECO:0008006" key="6">
    <source>
        <dbReference type="Google" id="ProtNLM"/>
    </source>
</evidence>
<dbReference type="STRING" id="347257.MAG6060"/>
<dbReference type="NCBIfam" id="NF045950">
    <property type="entry name" value="MAG6090_repeat"/>
    <property type="match status" value="2"/>
</dbReference>
<feature type="coiled-coil region" evidence="1">
    <location>
        <begin position="261"/>
        <end position="366"/>
    </location>
</feature>
<name>A5IZ47_MYCAP</name>
<dbReference type="AlphaFoldDB" id="A5IZ47"/>
<evidence type="ECO:0000313" key="5">
    <source>
        <dbReference type="Proteomes" id="UP000007065"/>
    </source>
</evidence>
<reference evidence="5" key="1">
    <citation type="journal article" date="2007" name="PLoS Genet.">
        <title>Being pathogenic, plastic, and sexual while living with a nearly minimal bacterial genome.</title>
        <authorList>
            <person name="Sirand-Pugnet P."/>
            <person name="Lartigue C."/>
            <person name="Marenda M."/>
            <person name="Jacob D."/>
            <person name="Barre A."/>
            <person name="Barbe V."/>
            <person name="Schenowitz C."/>
            <person name="Mangenot S."/>
            <person name="Couloux A."/>
            <person name="Segurens B."/>
            <person name="de Daruvar A."/>
            <person name="Blanchard A."/>
            <person name="Citti C."/>
        </authorList>
    </citation>
    <scope>NUCLEOTIDE SEQUENCE [LARGE SCALE GENOMIC DNA]</scope>
    <source>
        <strain evidence="5">PG2</strain>
    </source>
</reference>
<feature type="coiled-coil region" evidence="1">
    <location>
        <begin position="103"/>
        <end position="130"/>
    </location>
</feature>
<keyword evidence="5" id="KW-1185">Reference proteome</keyword>
<accession>A5IZ47</accession>
<evidence type="ECO:0000256" key="3">
    <source>
        <dbReference type="SAM" id="SignalP"/>
    </source>
</evidence>
<feature type="region of interest" description="Disordered" evidence="2">
    <location>
        <begin position="28"/>
        <end position="77"/>
    </location>
</feature>
<feature type="signal peptide" evidence="3">
    <location>
        <begin position="1"/>
        <end position="22"/>
    </location>
</feature>
<dbReference type="EMBL" id="CU179680">
    <property type="protein sequence ID" value="CAL59306.1"/>
    <property type="molecule type" value="Genomic_DNA"/>
</dbReference>
<keyword evidence="3" id="KW-0732">Signal</keyword>
<dbReference type="Proteomes" id="UP000007065">
    <property type="component" value="Chromosome"/>
</dbReference>
<feature type="compositionally biased region" description="Low complexity" evidence="2">
    <location>
        <begin position="53"/>
        <end position="63"/>
    </location>
</feature>
<protein>
    <recommendedName>
        <fullName evidence="6">Lipoprotein</fullName>
    </recommendedName>
</protein>
<feature type="coiled-coil region" evidence="1">
    <location>
        <begin position="159"/>
        <end position="186"/>
    </location>
</feature>